<name>A0A915YGL5_9BACT</name>
<keyword evidence="3" id="KW-1185">Reference proteome</keyword>
<dbReference type="RefSeq" id="WP_264788011.1">
    <property type="nucleotide sequence ID" value="NZ_AP026867.1"/>
</dbReference>
<evidence type="ECO:0000313" key="2">
    <source>
        <dbReference type="EMBL" id="BDS12649.1"/>
    </source>
</evidence>
<proteinExistence type="predicted"/>
<feature type="transmembrane region" description="Helical" evidence="1">
    <location>
        <begin position="59"/>
        <end position="81"/>
    </location>
</feature>
<accession>A0A915YGL5</accession>
<keyword evidence="1" id="KW-1133">Transmembrane helix</keyword>
<dbReference type="KEGG" id="aup:AsAng_0033730"/>
<sequence length="144" mass="16329">MNNQSFQFWTRWLVGANIMAIGVGLLAAFAGNSFVFSFYNEQTVQVFFEGAPMPASTLAFKNWLFGIIGGTIVGFHLLMLAIIKNGFAKCEKWAYQALWVGLLSWFCIDSSITIYYQAYHNLCLINLVTLFLIGLPLVMTRRFF</sequence>
<dbReference type="AlphaFoldDB" id="A0A915YGL5"/>
<organism evidence="2 3">
    <name type="scientific">Aureispira anguillae</name>
    <dbReference type="NCBI Taxonomy" id="2864201"/>
    <lineage>
        <taxon>Bacteria</taxon>
        <taxon>Pseudomonadati</taxon>
        <taxon>Bacteroidota</taxon>
        <taxon>Saprospiria</taxon>
        <taxon>Saprospirales</taxon>
        <taxon>Saprospiraceae</taxon>
        <taxon>Aureispira</taxon>
    </lineage>
</organism>
<feature type="transmembrane region" description="Helical" evidence="1">
    <location>
        <begin position="12"/>
        <end position="39"/>
    </location>
</feature>
<evidence type="ECO:0000313" key="3">
    <source>
        <dbReference type="Proteomes" id="UP001060919"/>
    </source>
</evidence>
<evidence type="ECO:0000256" key="1">
    <source>
        <dbReference type="SAM" id="Phobius"/>
    </source>
</evidence>
<gene>
    <name evidence="2" type="ORF">AsAng_0033730</name>
</gene>
<reference evidence="2" key="1">
    <citation type="submission" date="2022-09" db="EMBL/GenBank/DDBJ databases">
        <title>Aureispira anguillicida sp. nov., isolated from Leptocephalus of Japanese eel Anguilla japonica.</title>
        <authorList>
            <person name="Yuasa K."/>
            <person name="Mekata T."/>
            <person name="Ikunari K."/>
        </authorList>
    </citation>
    <scope>NUCLEOTIDE SEQUENCE</scope>
    <source>
        <strain evidence="2">EL160426</strain>
    </source>
</reference>
<keyword evidence="1" id="KW-0472">Membrane</keyword>
<feature type="transmembrane region" description="Helical" evidence="1">
    <location>
        <begin position="118"/>
        <end position="138"/>
    </location>
</feature>
<protein>
    <submittedName>
        <fullName evidence="2">Uncharacterized protein</fullName>
    </submittedName>
</protein>
<keyword evidence="1" id="KW-0812">Transmembrane</keyword>
<dbReference type="Proteomes" id="UP001060919">
    <property type="component" value="Chromosome"/>
</dbReference>
<dbReference type="EMBL" id="AP026867">
    <property type="protein sequence ID" value="BDS12649.1"/>
    <property type="molecule type" value="Genomic_DNA"/>
</dbReference>
<feature type="transmembrane region" description="Helical" evidence="1">
    <location>
        <begin position="93"/>
        <end position="112"/>
    </location>
</feature>